<keyword evidence="3" id="KW-1185">Reference proteome</keyword>
<dbReference type="OrthoDB" id="5148057at2"/>
<evidence type="ECO:0000256" key="1">
    <source>
        <dbReference type="SAM" id="Phobius"/>
    </source>
</evidence>
<accession>A0A516GBA2</accession>
<dbReference type="Proteomes" id="UP000315395">
    <property type="component" value="Chromosome"/>
</dbReference>
<feature type="transmembrane region" description="Helical" evidence="1">
    <location>
        <begin position="38"/>
        <end position="60"/>
    </location>
</feature>
<feature type="transmembrane region" description="Helical" evidence="1">
    <location>
        <begin position="67"/>
        <end position="86"/>
    </location>
</feature>
<evidence type="ECO:0000313" key="2">
    <source>
        <dbReference type="EMBL" id="QDO88801.1"/>
    </source>
</evidence>
<proteinExistence type="predicted"/>
<gene>
    <name evidence="2" type="ORF">FNH13_11095</name>
</gene>
<keyword evidence="1" id="KW-0812">Transmembrane</keyword>
<dbReference type="AlphaFoldDB" id="A0A516GBA2"/>
<dbReference type="KEGG" id="orz:FNH13_11095"/>
<dbReference type="RefSeq" id="WP_143783478.1">
    <property type="nucleotide sequence ID" value="NZ_CP041616.1"/>
</dbReference>
<keyword evidence="1" id="KW-0472">Membrane</keyword>
<organism evidence="2 3">
    <name type="scientific">Ornithinimicrobium ciconiae</name>
    <dbReference type="NCBI Taxonomy" id="2594265"/>
    <lineage>
        <taxon>Bacteria</taxon>
        <taxon>Bacillati</taxon>
        <taxon>Actinomycetota</taxon>
        <taxon>Actinomycetes</taxon>
        <taxon>Micrococcales</taxon>
        <taxon>Ornithinimicrobiaceae</taxon>
        <taxon>Ornithinimicrobium</taxon>
    </lineage>
</organism>
<feature type="transmembrane region" description="Helical" evidence="1">
    <location>
        <begin position="92"/>
        <end position="115"/>
    </location>
</feature>
<sequence>MQPLSTRQHIGLGLAGLLSALSVPDVFTPTPAGTVGPPLAVLVLTSALGLIGVIAVVLAWRGNAAALRVAAGAVILLMLAAVPAFFVDVPAVVRVIVAASVLVTVASVVLMLSAAHRAVPVMD</sequence>
<evidence type="ECO:0000313" key="3">
    <source>
        <dbReference type="Proteomes" id="UP000315395"/>
    </source>
</evidence>
<dbReference type="EMBL" id="CP041616">
    <property type="protein sequence ID" value="QDO88801.1"/>
    <property type="molecule type" value="Genomic_DNA"/>
</dbReference>
<reference evidence="2 3" key="1">
    <citation type="submission" date="2019-07" db="EMBL/GenBank/DDBJ databases">
        <title>complete genome sequencing of Ornithinimicrobium sp. H23M54.</title>
        <authorList>
            <person name="Bae J.-W."/>
            <person name="Lee S.-Y."/>
        </authorList>
    </citation>
    <scope>NUCLEOTIDE SEQUENCE [LARGE SCALE GENOMIC DNA]</scope>
    <source>
        <strain evidence="2 3">H23M54</strain>
    </source>
</reference>
<protein>
    <submittedName>
        <fullName evidence="2">Uncharacterized protein</fullName>
    </submittedName>
</protein>
<keyword evidence="1" id="KW-1133">Transmembrane helix</keyword>
<name>A0A516GBA2_9MICO</name>